<name>X1GI97_9ZZZZ</name>
<dbReference type="AlphaFoldDB" id="X1GI97"/>
<accession>X1GI97</accession>
<dbReference type="Pfam" id="PF09505">
    <property type="entry name" value="Dimeth_Pyl"/>
    <property type="match status" value="1"/>
</dbReference>
<organism evidence="1">
    <name type="scientific">marine sediment metagenome</name>
    <dbReference type="NCBI Taxonomy" id="412755"/>
    <lineage>
        <taxon>unclassified sequences</taxon>
        <taxon>metagenomes</taxon>
        <taxon>ecological metagenomes</taxon>
    </lineage>
</organism>
<gene>
    <name evidence="1" type="ORF">S03H2_30628</name>
</gene>
<proteinExistence type="predicted"/>
<dbReference type="GO" id="GO:0008168">
    <property type="term" value="F:methyltransferase activity"/>
    <property type="evidence" value="ECO:0007669"/>
    <property type="project" value="InterPro"/>
</dbReference>
<dbReference type="EMBL" id="BARU01018537">
    <property type="protein sequence ID" value="GAH57631.1"/>
    <property type="molecule type" value="Genomic_DNA"/>
</dbReference>
<protein>
    <submittedName>
        <fullName evidence="1">Uncharacterized protein</fullName>
    </submittedName>
</protein>
<sequence length="292" mass="31288">TELSSAELEHLFDIIAEPGRIVSVSPGEELVVTDDGVSENLCGGEADGGAGLPIGRQNAILSYERAFAADTVSIGHVDYSFKPVKSIIEYEMNSYYSTSLVTTAPLFYGAQPNLGLYFQKDGPFPNPADLLPRGKIKEAREAQEEAAEQLKDDMVFVGKKLYEMGCEGLNFDTTGSAGDADFHATLEAIVELKNAAPLMAVEVGMSSEFVLGMHGEIFFKEKRLAGMYPHKQVKAAEAAGADIFGPAVNVNTTKSMPWNLARAVTFVRETVSTANIPVHPNVGMGVCGVPMC</sequence>
<evidence type="ECO:0000313" key="1">
    <source>
        <dbReference type="EMBL" id="GAH57631.1"/>
    </source>
</evidence>
<reference evidence="1" key="1">
    <citation type="journal article" date="2014" name="Front. Microbiol.">
        <title>High frequency of phylogenetically diverse reductive dehalogenase-homologous genes in deep subseafloor sedimentary metagenomes.</title>
        <authorList>
            <person name="Kawai M."/>
            <person name="Futagami T."/>
            <person name="Toyoda A."/>
            <person name="Takaki Y."/>
            <person name="Nishi S."/>
            <person name="Hori S."/>
            <person name="Arai W."/>
            <person name="Tsubouchi T."/>
            <person name="Morono Y."/>
            <person name="Uchiyama I."/>
            <person name="Ito T."/>
            <person name="Fujiyama A."/>
            <person name="Inagaki F."/>
            <person name="Takami H."/>
        </authorList>
    </citation>
    <scope>NUCLEOTIDE SEQUENCE</scope>
    <source>
        <strain evidence="1">Expedition CK06-06</strain>
    </source>
</reference>
<feature type="non-terminal residue" evidence="1">
    <location>
        <position position="292"/>
    </location>
</feature>
<dbReference type="InterPro" id="IPR012653">
    <property type="entry name" value="Dimeth_MeTrfase_MtbB"/>
</dbReference>
<comment type="caution">
    <text evidence="1">The sequence shown here is derived from an EMBL/GenBank/DDBJ whole genome shotgun (WGS) entry which is preliminary data.</text>
</comment>
<dbReference type="GO" id="GO:0015948">
    <property type="term" value="P:methanogenesis"/>
    <property type="evidence" value="ECO:0007669"/>
    <property type="project" value="InterPro"/>
</dbReference>
<feature type="non-terminal residue" evidence="1">
    <location>
        <position position="1"/>
    </location>
</feature>